<protein>
    <submittedName>
        <fullName evidence="8">DEAD/DEAH box helicase family protein</fullName>
    </submittedName>
</protein>
<evidence type="ECO:0000256" key="3">
    <source>
        <dbReference type="ARBA" id="ARBA00022806"/>
    </source>
</evidence>
<evidence type="ECO:0000256" key="1">
    <source>
        <dbReference type="ARBA" id="ARBA00022741"/>
    </source>
</evidence>
<evidence type="ECO:0000256" key="4">
    <source>
        <dbReference type="ARBA" id="ARBA00022840"/>
    </source>
</evidence>
<keyword evidence="2" id="KW-0378">Hydrolase</keyword>
<dbReference type="InterPro" id="IPR014001">
    <property type="entry name" value="Helicase_ATP-bd"/>
</dbReference>
<dbReference type="InterPro" id="IPR001650">
    <property type="entry name" value="Helicase_C-like"/>
</dbReference>
<feature type="domain" description="Helicase C-terminal" evidence="7">
    <location>
        <begin position="328"/>
        <end position="527"/>
    </location>
</feature>
<dbReference type="GO" id="GO:0003676">
    <property type="term" value="F:nucleic acid binding"/>
    <property type="evidence" value="ECO:0007669"/>
    <property type="project" value="InterPro"/>
</dbReference>
<dbReference type="GO" id="GO:0004386">
    <property type="term" value="F:helicase activity"/>
    <property type="evidence" value="ECO:0007669"/>
    <property type="project" value="UniProtKB-KW"/>
</dbReference>
<dbReference type="Pfam" id="PF00271">
    <property type="entry name" value="Helicase_C"/>
    <property type="match status" value="1"/>
</dbReference>
<keyword evidence="3 8" id="KW-0347">Helicase</keyword>
<keyword evidence="9" id="KW-1185">Reference proteome</keyword>
<keyword evidence="1" id="KW-0547">Nucleotide-binding</keyword>
<feature type="region of interest" description="Disordered" evidence="5">
    <location>
        <begin position="1"/>
        <end position="23"/>
    </location>
</feature>
<gene>
    <name evidence="8" type="ORF">TRFO_31869</name>
</gene>
<dbReference type="SUPFAM" id="SSF52540">
    <property type="entry name" value="P-loop containing nucleoside triphosphate hydrolases"/>
    <property type="match status" value="1"/>
</dbReference>
<dbReference type="VEuPathDB" id="TrichDB:TRFO_31869"/>
<dbReference type="PANTHER" id="PTHR47961">
    <property type="entry name" value="DNA POLYMERASE THETA, PUTATIVE (AFU_ORTHOLOGUE AFUA_1G05260)-RELATED"/>
    <property type="match status" value="1"/>
</dbReference>
<dbReference type="InterPro" id="IPR050474">
    <property type="entry name" value="Hel308_SKI2-like"/>
</dbReference>
<reference evidence="8" key="1">
    <citation type="submission" date="2016-10" db="EMBL/GenBank/DDBJ databases">
        <authorList>
            <person name="Benchimol M."/>
            <person name="Almeida L.G."/>
            <person name="Vasconcelos A.T."/>
            <person name="Perreira-Neves A."/>
            <person name="Rosa I.A."/>
            <person name="Tasca T."/>
            <person name="Bogo M.R."/>
            <person name="de Souza W."/>
        </authorList>
    </citation>
    <scope>NUCLEOTIDE SEQUENCE [LARGE SCALE GENOMIC DNA]</scope>
    <source>
        <strain evidence="8">K</strain>
    </source>
</reference>
<proteinExistence type="predicted"/>
<feature type="domain" description="Helicase ATP-binding" evidence="6">
    <location>
        <begin position="114"/>
        <end position="281"/>
    </location>
</feature>
<organism evidence="8 9">
    <name type="scientific">Tritrichomonas foetus</name>
    <dbReference type="NCBI Taxonomy" id="1144522"/>
    <lineage>
        <taxon>Eukaryota</taxon>
        <taxon>Metamonada</taxon>
        <taxon>Parabasalia</taxon>
        <taxon>Tritrichomonadida</taxon>
        <taxon>Tritrichomonadidae</taxon>
        <taxon>Tritrichomonas</taxon>
    </lineage>
</organism>
<dbReference type="SMART" id="SM00487">
    <property type="entry name" value="DEXDc"/>
    <property type="match status" value="1"/>
</dbReference>
<dbReference type="PANTHER" id="PTHR47961:SF6">
    <property type="entry name" value="DNA-DIRECTED DNA POLYMERASE"/>
    <property type="match status" value="1"/>
</dbReference>
<dbReference type="Gene3D" id="1.10.3380.20">
    <property type="match status" value="1"/>
</dbReference>
<dbReference type="PROSITE" id="PS51192">
    <property type="entry name" value="HELICASE_ATP_BIND_1"/>
    <property type="match status" value="1"/>
</dbReference>
<evidence type="ECO:0000256" key="2">
    <source>
        <dbReference type="ARBA" id="ARBA00022801"/>
    </source>
</evidence>
<sequence>MDLSNLNNINSDPSIHDDDNNEYSVSTKYTSDFNLTIRPFEGHNRGKSRSPTNRKFKIYYPKKPSQYQEPNILKTTQEMTDLGVPDFLQHAYLSGMPNPIISQLREWQISLLKTPGWNEGRSAIVLVPTSGGKTVAADISIAQLLNQDPTAKAIYALPFVALANEKFNEFTKRFYKFSVRAYYQNVGGPDFSRGNIAVCTYEKAHSIINAALLGKYADKIKLVIIDEIHMIGEDFRGPVIEALIVKLLLMNHSPRIIGLTATINQYDASLLADWINGFSFISEVRPSQVKQFVVKSNGDLFMMKKGEIGNKIASLAKIENDVNFVLDPIRRLLSKSPESTILIFVNRRSDTISLGEFISTKLHDSKIQNLPKLRPPSEFLLQKRRNLVQDLARASGFVDDAMKKCIINGIGIHHAGLLLEERRLIETAAREKTISIIVATTTLSAGVNIHSVARVFIMNVFRYSPGGQIAIPAAQYTQMVGRAGRTAQRAGEAFIFAHSTTDAEIRLIQQLSKHEISNITPHLRDPGAVERFFLQCLATRLVQPNDGLDIFMNKTYKFNSDDPKIALSIENARERLINMKLINSKSLAPTPLGRAISGSSLNIDEGLVLYETVQKVQNDLCLTDEVHLLYLCVSPQIASLIHPEPYNSTRWNYILNKHRHVIQLITGMDDRSYDRIQDLPNIYGGLGRINSRIDEDMDRIFVSVILRELINETPVSEITRKFKIERGTIQSLQMQSATFAGQTSKFCEIIGSGLLATTLNRFRQRLNFAARTELLGLMVLPSINKETARMLVDVGISSPIELAELNVEGIAALITAKDEGDDSPKAPTEREITIAGLILKDAHEYTESFTKLEILEEAAVQNITE</sequence>
<accession>A0A1J4JVM0</accession>
<dbReference type="Pfam" id="PF21099">
    <property type="entry name" value="POLQ_helical"/>
    <property type="match status" value="1"/>
</dbReference>
<dbReference type="OrthoDB" id="2320933at2759"/>
<dbReference type="RefSeq" id="XP_068354461.1">
    <property type="nucleotide sequence ID" value="XM_068508180.1"/>
</dbReference>
<comment type="caution">
    <text evidence="8">The sequence shown here is derived from an EMBL/GenBank/DDBJ whole genome shotgun (WGS) entry which is preliminary data.</text>
</comment>
<dbReference type="PROSITE" id="PS51194">
    <property type="entry name" value="HELICASE_CTER"/>
    <property type="match status" value="1"/>
</dbReference>
<evidence type="ECO:0000256" key="5">
    <source>
        <dbReference type="SAM" id="MobiDB-lite"/>
    </source>
</evidence>
<evidence type="ECO:0000259" key="7">
    <source>
        <dbReference type="PROSITE" id="PS51194"/>
    </source>
</evidence>
<evidence type="ECO:0000259" key="6">
    <source>
        <dbReference type="PROSITE" id="PS51192"/>
    </source>
</evidence>
<dbReference type="Pfam" id="PF00270">
    <property type="entry name" value="DEAD"/>
    <property type="match status" value="1"/>
</dbReference>
<dbReference type="AlphaFoldDB" id="A0A1J4JVM0"/>
<evidence type="ECO:0000313" key="8">
    <source>
        <dbReference type="EMBL" id="OHT01325.1"/>
    </source>
</evidence>
<dbReference type="SUPFAM" id="SSF158702">
    <property type="entry name" value="Sec63 N-terminal domain-like"/>
    <property type="match status" value="1"/>
</dbReference>
<feature type="compositionally biased region" description="Polar residues" evidence="5">
    <location>
        <begin position="1"/>
        <end position="13"/>
    </location>
</feature>
<dbReference type="GO" id="GO:0016787">
    <property type="term" value="F:hydrolase activity"/>
    <property type="evidence" value="ECO:0007669"/>
    <property type="project" value="UniProtKB-KW"/>
</dbReference>
<dbReference type="EMBL" id="MLAK01000916">
    <property type="protein sequence ID" value="OHT01325.1"/>
    <property type="molecule type" value="Genomic_DNA"/>
</dbReference>
<dbReference type="GeneID" id="94842884"/>
<dbReference type="GO" id="GO:0005524">
    <property type="term" value="F:ATP binding"/>
    <property type="evidence" value="ECO:0007669"/>
    <property type="project" value="UniProtKB-KW"/>
</dbReference>
<dbReference type="SMART" id="SM00490">
    <property type="entry name" value="HELICc"/>
    <property type="match status" value="1"/>
</dbReference>
<dbReference type="InterPro" id="IPR048960">
    <property type="entry name" value="POLQ-like_helical"/>
</dbReference>
<evidence type="ECO:0000313" key="9">
    <source>
        <dbReference type="Proteomes" id="UP000179807"/>
    </source>
</evidence>
<dbReference type="Proteomes" id="UP000179807">
    <property type="component" value="Unassembled WGS sequence"/>
</dbReference>
<name>A0A1J4JVM0_9EUKA</name>
<dbReference type="InterPro" id="IPR011545">
    <property type="entry name" value="DEAD/DEAH_box_helicase_dom"/>
</dbReference>
<dbReference type="InterPro" id="IPR027417">
    <property type="entry name" value="P-loop_NTPase"/>
</dbReference>
<dbReference type="Gene3D" id="3.40.50.300">
    <property type="entry name" value="P-loop containing nucleotide triphosphate hydrolases"/>
    <property type="match status" value="2"/>
</dbReference>
<keyword evidence="4" id="KW-0067">ATP-binding</keyword>